<evidence type="ECO:0000313" key="8">
    <source>
        <dbReference type="EMBL" id="SPM37375.1"/>
    </source>
</evidence>
<keyword evidence="3 7" id="KW-0479">Metal-binding</keyword>
<reference evidence="8 9" key="1">
    <citation type="submission" date="2017-01" db="EMBL/GenBank/DDBJ databases">
        <authorList>
            <consortium name="Urmite Genomes"/>
        </authorList>
    </citation>
    <scope>NUCLEOTIDE SEQUENCE [LARGE SCALE GENOMIC DNA]</scope>
    <source>
        <strain evidence="8 9">AB57</strain>
    </source>
</reference>
<evidence type="ECO:0000256" key="3">
    <source>
        <dbReference type="ARBA" id="ARBA00022723"/>
    </source>
</evidence>
<dbReference type="PANTHER" id="PTHR46696:SF6">
    <property type="entry name" value="P450, PUTATIVE (EUROFUNG)-RELATED"/>
    <property type="match status" value="1"/>
</dbReference>
<comment type="similarity">
    <text evidence="1 7">Belongs to the cytochrome P450 family.</text>
</comment>
<dbReference type="InterPro" id="IPR002397">
    <property type="entry name" value="Cyt_P450_B"/>
</dbReference>
<dbReference type="Proteomes" id="UP000240988">
    <property type="component" value="Unassembled WGS sequence"/>
</dbReference>
<dbReference type="GO" id="GO:0020037">
    <property type="term" value="F:heme binding"/>
    <property type="evidence" value="ECO:0007669"/>
    <property type="project" value="InterPro"/>
</dbReference>
<dbReference type="EMBL" id="FUFA01000005">
    <property type="protein sequence ID" value="SPM37375.1"/>
    <property type="molecule type" value="Genomic_DNA"/>
</dbReference>
<dbReference type="GO" id="GO:0004497">
    <property type="term" value="F:monooxygenase activity"/>
    <property type="evidence" value="ECO:0007669"/>
    <property type="project" value="UniProtKB-KW"/>
</dbReference>
<dbReference type="Gene3D" id="1.10.630.10">
    <property type="entry name" value="Cytochrome P450"/>
    <property type="match status" value="1"/>
</dbReference>
<dbReference type="GO" id="GO:0005506">
    <property type="term" value="F:iron ion binding"/>
    <property type="evidence" value="ECO:0007669"/>
    <property type="project" value="InterPro"/>
</dbReference>
<evidence type="ECO:0000256" key="7">
    <source>
        <dbReference type="RuleBase" id="RU000461"/>
    </source>
</evidence>
<keyword evidence="9" id="KW-1185">Reference proteome</keyword>
<dbReference type="InterPro" id="IPR036396">
    <property type="entry name" value="Cyt_P450_sf"/>
</dbReference>
<accession>A0A2U3P100</accession>
<protein>
    <submittedName>
        <fullName evidence="8">Cytochrome P450</fullName>
    </submittedName>
</protein>
<keyword evidence="2 7" id="KW-0349">Heme</keyword>
<evidence type="ECO:0000256" key="5">
    <source>
        <dbReference type="ARBA" id="ARBA00023004"/>
    </source>
</evidence>
<gene>
    <name evidence="8" type="ORF">MRAB57_5222</name>
</gene>
<evidence type="ECO:0000256" key="1">
    <source>
        <dbReference type="ARBA" id="ARBA00010617"/>
    </source>
</evidence>
<dbReference type="PROSITE" id="PS00086">
    <property type="entry name" value="CYTOCHROME_P450"/>
    <property type="match status" value="1"/>
</dbReference>
<sequence length="399" mass="44312">LSTNTKRADAPVSRFDFVNGAGGATLSAADPHPTNHALATQLVVGLNGSVMVASRELTTETLGKPEVFSSADLVEQGNTRPLIPLGVDPPDHGRYRRLLDPMFSPRRMEAQEADIAERANRFIDAFADRGSCDFTTEFAELFPSAVFLGLMGLPWGELDTLVGMRDGLLHPGTPESTPQERTAIQRETAQRVYAYFDRILDDREASPRDDVLSELVGPDKDEPLSRDEALGTCFVLLTAGLDTVTDSLTCFWAYLAQHPDRRREIVADEAVIPHAVEELLRWETPVPMVVRWAREESDLGGEVVAAGHHVLVNLSAANLDPAEFDDPLTVRFDRAGNRHLAFGGGAHRCLGSHLARRELRIALREWHRRIPEYTLAPGYEVRYRPPLRFVPDLQLTWPV</sequence>
<name>A0A2U3P100_9MYCO</name>
<keyword evidence="6 7" id="KW-0503">Monooxygenase</keyword>
<dbReference type="AlphaFoldDB" id="A0A2U3P100"/>
<feature type="non-terminal residue" evidence="8">
    <location>
        <position position="1"/>
    </location>
</feature>
<evidence type="ECO:0000256" key="6">
    <source>
        <dbReference type="ARBA" id="ARBA00023033"/>
    </source>
</evidence>
<dbReference type="GO" id="GO:0016705">
    <property type="term" value="F:oxidoreductase activity, acting on paired donors, with incorporation or reduction of molecular oxygen"/>
    <property type="evidence" value="ECO:0007669"/>
    <property type="project" value="InterPro"/>
</dbReference>
<dbReference type="InterPro" id="IPR017972">
    <property type="entry name" value="Cyt_P450_CS"/>
</dbReference>
<dbReference type="SUPFAM" id="SSF48264">
    <property type="entry name" value="Cytochrome P450"/>
    <property type="match status" value="1"/>
</dbReference>
<evidence type="ECO:0000313" key="9">
    <source>
        <dbReference type="Proteomes" id="UP000240988"/>
    </source>
</evidence>
<organism evidence="8 9">
    <name type="scientific">Mycobacterium rhizamassiliense</name>
    <dbReference type="NCBI Taxonomy" id="1841860"/>
    <lineage>
        <taxon>Bacteria</taxon>
        <taxon>Bacillati</taxon>
        <taxon>Actinomycetota</taxon>
        <taxon>Actinomycetes</taxon>
        <taxon>Mycobacteriales</taxon>
        <taxon>Mycobacteriaceae</taxon>
        <taxon>Mycobacterium</taxon>
    </lineage>
</organism>
<keyword evidence="5 7" id="KW-0408">Iron</keyword>
<dbReference type="PANTHER" id="PTHR46696">
    <property type="entry name" value="P450, PUTATIVE (EUROFUNG)-RELATED"/>
    <property type="match status" value="1"/>
</dbReference>
<keyword evidence="4 7" id="KW-0560">Oxidoreductase</keyword>
<dbReference type="Pfam" id="PF00067">
    <property type="entry name" value="p450"/>
    <property type="match status" value="1"/>
</dbReference>
<dbReference type="InterPro" id="IPR001128">
    <property type="entry name" value="Cyt_P450"/>
</dbReference>
<proteinExistence type="inferred from homology"/>
<evidence type="ECO:0000256" key="2">
    <source>
        <dbReference type="ARBA" id="ARBA00022617"/>
    </source>
</evidence>
<dbReference type="PRINTS" id="PR00359">
    <property type="entry name" value="BP450"/>
</dbReference>
<evidence type="ECO:0000256" key="4">
    <source>
        <dbReference type="ARBA" id="ARBA00023002"/>
    </source>
</evidence>
<dbReference type="STRING" id="1841860.GCA_900157375_05225"/>